<feature type="compositionally biased region" description="Basic and acidic residues" evidence="1">
    <location>
        <begin position="137"/>
        <end position="146"/>
    </location>
</feature>
<dbReference type="VEuPathDB" id="FungiDB:BD410DRAFT_796443"/>
<protein>
    <submittedName>
        <fullName evidence="2">Uncharacterized protein</fullName>
    </submittedName>
</protein>
<dbReference type="STRING" id="50990.A0A4Y7PIU5"/>
<dbReference type="Proteomes" id="UP000294933">
    <property type="component" value="Unassembled WGS sequence"/>
</dbReference>
<sequence length="335" mass="37003">MQPSRRQSAALIPSSHLCKYVVQSSDVIDDMRIQVSEEGTEKIHWYKERFLTDDEIVENIVENETSTICWTIHRPKRGWYIRLRAPSFPPGIFIPVTPVPSSDPFHAEAALSLSCRTSCPPPIPTARKQTISPTARTSEETTRPEPEGATVHSYPPTPPTASTVKPPSPAAIQAKLDQVVRPAERTASKNEASQITKFILTPHSAPRVPQMESASFVTRALTFFKNSAPSHSSSFVLCPLPSSSTPERAASRTASSHPRQLSRSIAELVPPSPPALLTFHDRTPLWTVYSNHGLIEIDLALEREMGVDRSFWIAVALTYLEFLGDRESYIAAADG</sequence>
<evidence type="ECO:0000313" key="3">
    <source>
        <dbReference type="Proteomes" id="UP000294933"/>
    </source>
</evidence>
<dbReference type="EMBL" id="ML170277">
    <property type="protein sequence ID" value="TDL15393.1"/>
    <property type="molecule type" value="Genomic_DNA"/>
</dbReference>
<accession>A0A4Y7PIU5</accession>
<evidence type="ECO:0000256" key="1">
    <source>
        <dbReference type="SAM" id="MobiDB-lite"/>
    </source>
</evidence>
<dbReference type="AlphaFoldDB" id="A0A4Y7PIU5"/>
<feature type="region of interest" description="Disordered" evidence="1">
    <location>
        <begin position="122"/>
        <end position="168"/>
    </location>
</feature>
<keyword evidence="3" id="KW-1185">Reference proteome</keyword>
<organism evidence="2 3">
    <name type="scientific">Rickenella mellea</name>
    <dbReference type="NCBI Taxonomy" id="50990"/>
    <lineage>
        <taxon>Eukaryota</taxon>
        <taxon>Fungi</taxon>
        <taxon>Dikarya</taxon>
        <taxon>Basidiomycota</taxon>
        <taxon>Agaricomycotina</taxon>
        <taxon>Agaricomycetes</taxon>
        <taxon>Hymenochaetales</taxon>
        <taxon>Rickenellaceae</taxon>
        <taxon>Rickenella</taxon>
    </lineage>
</organism>
<reference evidence="2 3" key="1">
    <citation type="submission" date="2018-06" db="EMBL/GenBank/DDBJ databases">
        <title>A transcriptomic atlas of mushroom development highlights an independent origin of complex multicellularity.</title>
        <authorList>
            <consortium name="DOE Joint Genome Institute"/>
            <person name="Krizsan K."/>
            <person name="Almasi E."/>
            <person name="Merenyi Z."/>
            <person name="Sahu N."/>
            <person name="Viragh M."/>
            <person name="Koszo T."/>
            <person name="Mondo S."/>
            <person name="Kiss B."/>
            <person name="Balint B."/>
            <person name="Kues U."/>
            <person name="Barry K."/>
            <person name="Hegedus J.C."/>
            <person name="Henrissat B."/>
            <person name="Johnson J."/>
            <person name="Lipzen A."/>
            <person name="Ohm R."/>
            <person name="Nagy I."/>
            <person name="Pangilinan J."/>
            <person name="Yan J."/>
            <person name="Xiong Y."/>
            <person name="Grigoriev I.V."/>
            <person name="Hibbett D.S."/>
            <person name="Nagy L.G."/>
        </authorList>
    </citation>
    <scope>NUCLEOTIDE SEQUENCE [LARGE SCALE GENOMIC DNA]</scope>
    <source>
        <strain evidence="2 3">SZMC22713</strain>
    </source>
</reference>
<proteinExistence type="predicted"/>
<dbReference type="OrthoDB" id="3362250at2759"/>
<name>A0A4Y7PIU5_9AGAM</name>
<gene>
    <name evidence="2" type="ORF">BD410DRAFT_796443</name>
</gene>
<evidence type="ECO:0000313" key="2">
    <source>
        <dbReference type="EMBL" id="TDL15393.1"/>
    </source>
</evidence>